<protein>
    <submittedName>
        <fullName evidence="1">Uncharacterized protein</fullName>
    </submittedName>
</protein>
<evidence type="ECO:0000313" key="1">
    <source>
        <dbReference type="EMBL" id="EAY12155.1"/>
    </source>
</evidence>
<dbReference type="VEuPathDB" id="TrichDB:TVAG_003610"/>
<name>A2E575_TRIV3</name>
<dbReference type="KEGG" id="tva:4770117"/>
<keyword evidence="2" id="KW-1185">Reference proteome</keyword>
<reference evidence="1" key="1">
    <citation type="submission" date="2006-10" db="EMBL/GenBank/DDBJ databases">
        <authorList>
            <person name="Amadeo P."/>
            <person name="Zhao Q."/>
            <person name="Wortman J."/>
            <person name="Fraser-Liggett C."/>
            <person name="Carlton J."/>
        </authorList>
    </citation>
    <scope>NUCLEOTIDE SEQUENCE</scope>
    <source>
        <strain evidence="1">G3</strain>
    </source>
</reference>
<evidence type="ECO:0000313" key="2">
    <source>
        <dbReference type="Proteomes" id="UP000001542"/>
    </source>
</evidence>
<accession>A2E575</accession>
<sequence length="364" mass="41419">MKNAKRFSWSEYFGNADKVNQTHNGTALYDTTSPKNYYVFVCTFKECKENGAIYIERNNEIYTLLEDSIFSRCKSTSQNGGGSVYFYGYLAGHIVQQRNCYFKSIATSECMAFQQYVQYYNYAFEISVSNCGESVEEKSTTFGIIAGDVQIANNNITYNKCRIKSSIYSYPLDTSGYCNFSTFRENNQTGSNSLVLGTLSDSEKQTVSYCNVIENKCGTDNDQVLFRCKYNTTIDHCAFLKNTAVYLFYIDFEGFIMTISDSFVDSNSTSGLGTVKFERDHLNSETISIALLDAENCFIEPKVMTAKVSYFCALTETSPALFVKKMIDCMNSCKLHFRFIFAVIEEKCFIICVVYLKCCNTFIY</sequence>
<proteinExistence type="predicted"/>
<dbReference type="EMBL" id="DS113306">
    <property type="protein sequence ID" value="EAY12155.1"/>
    <property type="molecule type" value="Genomic_DNA"/>
</dbReference>
<organism evidence="1 2">
    <name type="scientific">Trichomonas vaginalis (strain ATCC PRA-98 / G3)</name>
    <dbReference type="NCBI Taxonomy" id="412133"/>
    <lineage>
        <taxon>Eukaryota</taxon>
        <taxon>Metamonada</taxon>
        <taxon>Parabasalia</taxon>
        <taxon>Trichomonadida</taxon>
        <taxon>Trichomonadidae</taxon>
        <taxon>Trichomonas</taxon>
    </lineage>
</organism>
<dbReference type="AlphaFoldDB" id="A2E575"/>
<dbReference type="RefSeq" id="XP_001324378.1">
    <property type="nucleotide sequence ID" value="XM_001324343.1"/>
</dbReference>
<gene>
    <name evidence="1" type="ORF">TVAG_003610</name>
</gene>
<dbReference type="VEuPathDB" id="TrichDB:TVAGG3_0475620"/>
<dbReference type="InParanoid" id="A2E575"/>
<dbReference type="Proteomes" id="UP000001542">
    <property type="component" value="Unassembled WGS sequence"/>
</dbReference>
<reference evidence="1" key="2">
    <citation type="journal article" date="2007" name="Science">
        <title>Draft genome sequence of the sexually transmitted pathogen Trichomonas vaginalis.</title>
        <authorList>
            <person name="Carlton J.M."/>
            <person name="Hirt R.P."/>
            <person name="Silva J.C."/>
            <person name="Delcher A.L."/>
            <person name="Schatz M."/>
            <person name="Zhao Q."/>
            <person name="Wortman J.R."/>
            <person name="Bidwell S.L."/>
            <person name="Alsmark U.C.M."/>
            <person name="Besteiro S."/>
            <person name="Sicheritz-Ponten T."/>
            <person name="Noel C.J."/>
            <person name="Dacks J.B."/>
            <person name="Foster P.G."/>
            <person name="Simillion C."/>
            <person name="Van de Peer Y."/>
            <person name="Miranda-Saavedra D."/>
            <person name="Barton G.J."/>
            <person name="Westrop G.D."/>
            <person name="Mueller S."/>
            <person name="Dessi D."/>
            <person name="Fiori P.L."/>
            <person name="Ren Q."/>
            <person name="Paulsen I."/>
            <person name="Zhang H."/>
            <person name="Bastida-Corcuera F.D."/>
            <person name="Simoes-Barbosa A."/>
            <person name="Brown M.T."/>
            <person name="Hayes R.D."/>
            <person name="Mukherjee M."/>
            <person name="Okumura C.Y."/>
            <person name="Schneider R."/>
            <person name="Smith A.J."/>
            <person name="Vanacova S."/>
            <person name="Villalvazo M."/>
            <person name="Haas B.J."/>
            <person name="Pertea M."/>
            <person name="Feldblyum T.V."/>
            <person name="Utterback T.R."/>
            <person name="Shu C.L."/>
            <person name="Osoegawa K."/>
            <person name="de Jong P.J."/>
            <person name="Hrdy I."/>
            <person name="Horvathova L."/>
            <person name="Zubacova Z."/>
            <person name="Dolezal P."/>
            <person name="Malik S.B."/>
            <person name="Logsdon J.M. Jr."/>
            <person name="Henze K."/>
            <person name="Gupta A."/>
            <person name="Wang C.C."/>
            <person name="Dunne R.L."/>
            <person name="Upcroft J.A."/>
            <person name="Upcroft P."/>
            <person name="White O."/>
            <person name="Salzberg S.L."/>
            <person name="Tang P."/>
            <person name="Chiu C.-H."/>
            <person name="Lee Y.-S."/>
            <person name="Embley T.M."/>
            <person name="Coombs G.H."/>
            <person name="Mottram J.C."/>
            <person name="Tachezy J."/>
            <person name="Fraser-Liggett C.M."/>
            <person name="Johnson P.J."/>
        </authorList>
    </citation>
    <scope>NUCLEOTIDE SEQUENCE [LARGE SCALE GENOMIC DNA]</scope>
    <source>
        <strain evidence="1">G3</strain>
    </source>
</reference>